<feature type="non-terminal residue" evidence="1">
    <location>
        <position position="69"/>
    </location>
</feature>
<gene>
    <name evidence="1" type="ORF">B0H16DRAFT_1276561</name>
</gene>
<comment type="caution">
    <text evidence="1">The sequence shown here is derived from an EMBL/GenBank/DDBJ whole genome shotgun (WGS) entry which is preliminary data.</text>
</comment>
<dbReference type="Proteomes" id="UP001215598">
    <property type="component" value="Unassembled WGS sequence"/>
</dbReference>
<dbReference type="AlphaFoldDB" id="A0AAD7JDK0"/>
<protein>
    <submittedName>
        <fullName evidence="1">Uncharacterized protein</fullName>
    </submittedName>
</protein>
<proteinExistence type="predicted"/>
<accession>A0AAD7JDK0</accession>
<reference evidence="1" key="1">
    <citation type="submission" date="2023-03" db="EMBL/GenBank/DDBJ databases">
        <title>Massive genome expansion in bonnet fungi (Mycena s.s.) driven by repeated elements and novel gene families across ecological guilds.</title>
        <authorList>
            <consortium name="Lawrence Berkeley National Laboratory"/>
            <person name="Harder C.B."/>
            <person name="Miyauchi S."/>
            <person name="Viragh M."/>
            <person name="Kuo A."/>
            <person name="Thoen E."/>
            <person name="Andreopoulos B."/>
            <person name="Lu D."/>
            <person name="Skrede I."/>
            <person name="Drula E."/>
            <person name="Henrissat B."/>
            <person name="Morin E."/>
            <person name="Kohler A."/>
            <person name="Barry K."/>
            <person name="LaButti K."/>
            <person name="Morin E."/>
            <person name="Salamov A."/>
            <person name="Lipzen A."/>
            <person name="Mereny Z."/>
            <person name="Hegedus B."/>
            <person name="Baldrian P."/>
            <person name="Stursova M."/>
            <person name="Weitz H."/>
            <person name="Taylor A."/>
            <person name="Grigoriev I.V."/>
            <person name="Nagy L.G."/>
            <person name="Martin F."/>
            <person name="Kauserud H."/>
        </authorList>
    </citation>
    <scope>NUCLEOTIDE SEQUENCE</scope>
    <source>
        <strain evidence="1">CBHHK182m</strain>
    </source>
</reference>
<dbReference type="EMBL" id="JARKIB010000032">
    <property type="protein sequence ID" value="KAJ7762452.1"/>
    <property type="molecule type" value="Genomic_DNA"/>
</dbReference>
<name>A0AAD7JDK0_9AGAR</name>
<sequence length="69" mass="7697">YSPAVHQVIIAMRMATSHQPFNSVNDKYYCMEVKLLCPGTIIPSASTVSRDLNLLYVELSKGVKSYFAV</sequence>
<evidence type="ECO:0000313" key="2">
    <source>
        <dbReference type="Proteomes" id="UP001215598"/>
    </source>
</evidence>
<evidence type="ECO:0000313" key="1">
    <source>
        <dbReference type="EMBL" id="KAJ7762452.1"/>
    </source>
</evidence>
<feature type="non-terminal residue" evidence="1">
    <location>
        <position position="1"/>
    </location>
</feature>
<keyword evidence="2" id="KW-1185">Reference proteome</keyword>
<organism evidence="1 2">
    <name type="scientific">Mycena metata</name>
    <dbReference type="NCBI Taxonomy" id="1033252"/>
    <lineage>
        <taxon>Eukaryota</taxon>
        <taxon>Fungi</taxon>
        <taxon>Dikarya</taxon>
        <taxon>Basidiomycota</taxon>
        <taxon>Agaricomycotina</taxon>
        <taxon>Agaricomycetes</taxon>
        <taxon>Agaricomycetidae</taxon>
        <taxon>Agaricales</taxon>
        <taxon>Marasmiineae</taxon>
        <taxon>Mycenaceae</taxon>
        <taxon>Mycena</taxon>
    </lineage>
</organism>